<dbReference type="Gene3D" id="1.10.10.60">
    <property type="entry name" value="Homeodomain-like"/>
    <property type="match status" value="2"/>
</dbReference>
<evidence type="ECO:0000256" key="2">
    <source>
        <dbReference type="ARBA" id="ARBA00023125"/>
    </source>
</evidence>
<feature type="domain" description="Myb-like" evidence="5">
    <location>
        <begin position="73"/>
        <end position="123"/>
    </location>
</feature>
<dbReference type="GO" id="GO:0030154">
    <property type="term" value="P:cell differentiation"/>
    <property type="evidence" value="ECO:0007669"/>
    <property type="project" value="TreeGrafter"/>
</dbReference>
<feature type="domain" description="HTH myb-type" evidence="6">
    <location>
        <begin position="20"/>
        <end position="76"/>
    </location>
</feature>
<name>A0AAW1WGT5_RUBAR</name>
<dbReference type="GO" id="GO:0000976">
    <property type="term" value="F:transcription cis-regulatory region binding"/>
    <property type="evidence" value="ECO:0007669"/>
    <property type="project" value="TreeGrafter"/>
</dbReference>
<dbReference type="PROSITE" id="PS51294">
    <property type="entry name" value="HTH_MYB"/>
    <property type="match status" value="2"/>
</dbReference>
<dbReference type="InterPro" id="IPR015495">
    <property type="entry name" value="Myb_TF_plants"/>
</dbReference>
<feature type="region of interest" description="Disordered" evidence="4">
    <location>
        <begin position="125"/>
        <end position="145"/>
    </location>
</feature>
<dbReference type="InterPro" id="IPR017930">
    <property type="entry name" value="Myb_dom"/>
</dbReference>
<feature type="compositionally biased region" description="Polar residues" evidence="4">
    <location>
        <begin position="130"/>
        <end position="145"/>
    </location>
</feature>
<feature type="compositionally biased region" description="Basic and acidic residues" evidence="4">
    <location>
        <begin position="9"/>
        <end position="26"/>
    </location>
</feature>
<protein>
    <submittedName>
        <fullName evidence="7">Uncharacterized protein</fullName>
    </submittedName>
</protein>
<dbReference type="AlphaFoldDB" id="A0AAW1WGT5"/>
<gene>
    <name evidence="7" type="ORF">M0R45_032527</name>
</gene>
<dbReference type="Proteomes" id="UP001457282">
    <property type="component" value="Unassembled WGS sequence"/>
</dbReference>
<dbReference type="PANTHER" id="PTHR47998">
    <property type="entry name" value="TRANSCRIPTION FACTOR MYB51-LIKE ISOFORM X1"/>
    <property type="match status" value="1"/>
</dbReference>
<feature type="domain" description="Myb-like" evidence="5">
    <location>
        <begin position="20"/>
        <end position="72"/>
    </location>
</feature>
<dbReference type="EMBL" id="JBEDUW010000006">
    <property type="protein sequence ID" value="KAK9924140.1"/>
    <property type="molecule type" value="Genomic_DNA"/>
</dbReference>
<dbReference type="InterPro" id="IPR009057">
    <property type="entry name" value="Homeodomain-like_sf"/>
</dbReference>
<evidence type="ECO:0000259" key="6">
    <source>
        <dbReference type="PROSITE" id="PS51294"/>
    </source>
</evidence>
<evidence type="ECO:0000259" key="5">
    <source>
        <dbReference type="PROSITE" id="PS50090"/>
    </source>
</evidence>
<dbReference type="SUPFAM" id="SSF46689">
    <property type="entry name" value="Homeodomain-like"/>
    <property type="match status" value="1"/>
</dbReference>
<feature type="region of interest" description="Disordered" evidence="4">
    <location>
        <begin position="1"/>
        <end position="26"/>
    </location>
</feature>
<accession>A0AAW1WGT5</accession>
<keyword evidence="3" id="KW-0539">Nucleus</keyword>
<evidence type="ECO:0000313" key="8">
    <source>
        <dbReference type="Proteomes" id="UP001457282"/>
    </source>
</evidence>
<sequence>MSSENQDSTARELTKPFEAAMNKRKERWTAQEEQKLAEALAVHGAQKWTSIASKAGINRSCKSCRLRWMNFLSPKIKRGNISDQEEDLIIRLHKHLGNRWSLIAGRLPGRTDMEIKNYRNTHLSKKIDKQSSNGSSSTRQISIVD</sequence>
<keyword evidence="2" id="KW-0238">DNA-binding</keyword>
<dbReference type="InterPro" id="IPR001005">
    <property type="entry name" value="SANT/Myb"/>
</dbReference>
<proteinExistence type="predicted"/>
<evidence type="ECO:0000256" key="4">
    <source>
        <dbReference type="SAM" id="MobiDB-lite"/>
    </source>
</evidence>
<comment type="subcellular location">
    <subcellularLocation>
        <location evidence="1">Nucleus</location>
    </subcellularLocation>
</comment>
<dbReference type="PANTHER" id="PTHR47998:SF18">
    <property type="entry name" value="MYB TRANSCRIPTION FACTOR"/>
    <property type="match status" value="1"/>
</dbReference>
<evidence type="ECO:0000313" key="7">
    <source>
        <dbReference type="EMBL" id="KAK9924140.1"/>
    </source>
</evidence>
<evidence type="ECO:0000256" key="1">
    <source>
        <dbReference type="ARBA" id="ARBA00004123"/>
    </source>
</evidence>
<feature type="domain" description="HTH myb-type" evidence="6">
    <location>
        <begin position="77"/>
        <end position="127"/>
    </location>
</feature>
<dbReference type="PROSITE" id="PS50090">
    <property type="entry name" value="MYB_LIKE"/>
    <property type="match status" value="2"/>
</dbReference>
<dbReference type="GO" id="GO:0005634">
    <property type="term" value="C:nucleus"/>
    <property type="evidence" value="ECO:0007669"/>
    <property type="project" value="UniProtKB-SubCell"/>
</dbReference>
<dbReference type="CDD" id="cd00167">
    <property type="entry name" value="SANT"/>
    <property type="match status" value="2"/>
</dbReference>
<keyword evidence="8" id="KW-1185">Reference proteome</keyword>
<organism evidence="7 8">
    <name type="scientific">Rubus argutus</name>
    <name type="common">Southern blackberry</name>
    <dbReference type="NCBI Taxonomy" id="59490"/>
    <lineage>
        <taxon>Eukaryota</taxon>
        <taxon>Viridiplantae</taxon>
        <taxon>Streptophyta</taxon>
        <taxon>Embryophyta</taxon>
        <taxon>Tracheophyta</taxon>
        <taxon>Spermatophyta</taxon>
        <taxon>Magnoliopsida</taxon>
        <taxon>eudicotyledons</taxon>
        <taxon>Gunneridae</taxon>
        <taxon>Pentapetalae</taxon>
        <taxon>rosids</taxon>
        <taxon>fabids</taxon>
        <taxon>Rosales</taxon>
        <taxon>Rosaceae</taxon>
        <taxon>Rosoideae</taxon>
        <taxon>Rosoideae incertae sedis</taxon>
        <taxon>Rubus</taxon>
    </lineage>
</organism>
<reference evidence="7 8" key="1">
    <citation type="journal article" date="2023" name="G3 (Bethesda)">
        <title>A chromosome-length genome assembly and annotation of blackberry (Rubus argutus, cv. 'Hillquist').</title>
        <authorList>
            <person name="Bruna T."/>
            <person name="Aryal R."/>
            <person name="Dudchenko O."/>
            <person name="Sargent D.J."/>
            <person name="Mead D."/>
            <person name="Buti M."/>
            <person name="Cavallini A."/>
            <person name="Hytonen T."/>
            <person name="Andres J."/>
            <person name="Pham M."/>
            <person name="Weisz D."/>
            <person name="Mascagni F."/>
            <person name="Usai G."/>
            <person name="Natali L."/>
            <person name="Bassil N."/>
            <person name="Fernandez G.E."/>
            <person name="Lomsadze A."/>
            <person name="Armour M."/>
            <person name="Olukolu B."/>
            <person name="Poorten T."/>
            <person name="Britton C."/>
            <person name="Davik J."/>
            <person name="Ashrafi H."/>
            <person name="Aiden E.L."/>
            <person name="Borodovsky M."/>
            <person name="Worthington M."/>
        </authorList>
    </citation>
    <scope>NUCLEOTIDE SEQUENCE [LARGE SCALE GENOMIC DNA]</scope>
    <source>
        <strain evidence="7">PI 553951</strain>
    </source>
</reference>
<comment type="caution">
    <text evidence="7">The sequence shown here is derived from an EMBL/GenBank/DDBJ whole genome shotgun (WGS) entry which is preliminary data.</text>
</comment>
<dbReference type="SMART" id="SM00717">
    <property type="entry name" value="SANT"/>
    <property type="match status" value="2"/>
</dbReference>
<evidence type="ECO:0000256" key="3">
    <source>
        <dbReference type="ARBA" id="ARBA00023242"/>
    </source>
</evidence>
<dbReference type="GO" id="GO:0006355">
    <property type="term" value="P:regulation of DNA-templated transcription"/>
    <property type="evidence" value="ECO:0007669"/>
    <property type="project" value="TreeGrafter"/>
</dbReference>
<dbReference type="Pfam" id="PF00249">
    <property type="entry name" value="Myb_DNA-binding"/>
    <property type="match status" value="2"/>
</dbReference>